<evidence type="ECO:0000313" key="4">
    <source>
        <dbReference type="Proteomes" id="UP001398420"/>
    </source>
</evidence>
<dbReference type="PANTHER" id="PTHR30006:SF2">
    <property type="entry name" value="ABC TRANSPORTER SUBSTRATE-BINDING PROTEIN"/>
    <property type="match status" value="1"/>
</dbReference>
<keyword evidence="4" id="KW-1185">Reference proteome</keyword>
<name>A0ABU9LJ11_9BACL</name>
<dbReference type="EMBL" id="JBCEWA010000004">
    <property type="protein sequence ID" value="MEL5987995.1"/>
    <property type="molecule type" value="Genomic_DNA"/>
</dbReference>
<evidence type="ECO:0000256" key="2">
    <source>
        <dbReference type="SAM" id="SignalP"/>
    </source>
</evidence>
<evidence type="ECO:0000256" key="1">
    <source>
        <dbReference type="ARBA" id="ARBA00022729"/>
    </source>
</evidence>
<protein>
    <submittedName>
        <fullName evidence="3">Extracellular solute-binding protein</fullName>
    </submittedName>
</protein>
<gene>
    <name evidence="3" type="ORF">AAF454_06155</name>
</gene>
<dbReference type="Proteomes" id="UP001398420">
    <property type="component" value="Unassembled WGS sequence"/>
</dbReference>
<dbReference type="Gene3D" id="3.40.190.10">
    <property type="entry name" value="Periplasmic binding protein-like II"/>
    <property type="match status" value="2"/>
</dbReference>
<reference evidence="3 4" key="1">
    <citation type="submission" date="2024-04" db="EMBL/GenBank/DDBJ databases">
        <authorList>
            <person name="Wu Y.S."/>
            <person name="Zhang L."/>
        </authorList>
    </citation>
    <scope>NUCLEOTIDE SEQUENCE [LARGE SCALE GENOMIC DNA]</scope>
    <source>
        <strain evidence="3 4">KG-01</strain>
    </source>
</reference>
<organism evidence="3 4">
    <name type="scientific">Kurthia gibsonii</name>
    <dbReference type="NCBI Taxonomy" id="33946"/>
    <lineage>
        <taxon>Bacteria</taxon>
        <taxon>Bacillati</taxon>
        <taxon>Bacillota</taxon>
        <taxon>Bacilli</taxon>
        <taxon>Bacillales</taxon>
        <taxon>Caryophanaceae</taxon>
        <taxon>Kurthia</taxon>
    </lineage>
</organism>
<dbReference type="SUPFAM" id="SSF53850">
    <property type="entry name" value="Periplasmic binding protein-like II"/>
    <property type="match status" value="1"/>
</dbReference>
<dbReference type="PANTHER" id="PTHR30006">
    <property type="entry name" value="THIAMINE-BINDING PERIPLASMIC PROTEIN-RELATED"/>
    <property type="match status" value="1"/>
</dbReference>
<dbReference type="Pfam" id="PF13343">
    <property type="entry name" value="SBP_bac_6"/>
    <property type="match status" value="1"/>
</dbReference>
<comment type="caution">
    <text evidence="3">The sequence shown here is derived from an EMBL/GenBank/DDBJ whole genome shotgun (WGS) entry which is preliminary data.</text>
</comment>
<accession>A0ABU9LJ11</accession>
<evidence type="ECO:0000313" key="3">
    <source>
        <dbReference type="EMBL" id="MEL5987995.1"/>
    </source>
</evidence>
<feature type="signal peptide" evidence="2">
    <location>
        <begin position="1"/>
        <end position="21"/>
    </location>
</feature>
<dbReference type="PROSITE" id="PS51257">
    <property type="entry name" value="PROKAR_LIPOPROTEIN"/>
    <property type="match status" value="1"/>
</dbReference>
<keyword evidence="1 2" id="KW-0732">Signal</keyword>
<feature type="chain" id="PRO_5046081463" evidence="2">
    <location>
        <begin position="22"/>
        <end position="322"/>
    </location>
</feature>
<proteinExistence type="predicted"/>
<sequence>MKWFLVVCMVVVFMVGCSGKAAQSDQVIVYSNADEEAIAEMKKALDANGLKGQYIIQAIGTSELGGKMIAEGNKMEADVVTMASYFIDTAQQKHDLFVPIEAKKETLIEKPAYASPILGNMGAIFVNTELLKSKNLPMPTSIKDLTKPMYKNLVAIPNIMDSSTGWLLVQAILGAYGEKEGQQVLKDLITNVGPHLESSGSGPIKKVLTGEVAVGFGLRAQAVKAKAEGKPIQYIDPTEGNYALTESVAVVRKGGEKEKKAEKVANVITEHARAGLLTLYPVALYKGETVDATHEAKYAKQWDAPLTVELLEQHQQFFKHAQ</sequence>